<dbReference type="EMBL" id="KK914359">
    <property type="protein sequence ID" value="KDP38610.1"/>
    <property type="molecule type" value="Genomic_DNA"/>
</dbReference>
<sequence length="91" mass="9694">MAPKKNNVTSKAAQTGASNSLNVRFTTYSSPDANIKINASQKQSTVSATNSSDIMSVMMTGTTSAEELDTLKLQLEALNRALQEITKLPTS</sequence>
<name>A0A067L298_JATCU</name>
<reference evidence="1 2" key="1">
    <citation type="journal article" date="2014" name="PLoS ONE">
        <title>Global Analysis of Gene Expression Profiles in Physic Nut (Jatropha curcas L.) Seedlings Exposed to Salt Stress.</title>
        <authorList>
            <person name="Zhang L."/>
            <person name="Zhang C."/>
            <person name="Wu P."/>
            <person name="Chen Y."/>
            <person name="Li M."/>
            <person name="Jiang H."/>
            <person name="Wu G."/>
        </authorList>
    </citation>
    <scope>NUCLEOTIDE SEQUENCE [LARGE SCALE GENOMIC DNA]</scope>
    <source>
        <strain evidence="2">cv. GZQX0401</strain>
        <tissue evidence="1">Young leaves</tissue>
    </source>
</reference>
<accession>A0A067L298</accession>
<evidence type="ECO:0000313" key="1">
    <source>
        <dbReference type="EMBL" id="KDP38610.1"/>
    </source>
</evidence>
<evidence type="ECO:0000313" key="2">
    <source>
        <dbReference type="Proteomes" id="UP000027138"/>
    </source>
</evidence>
<protein>
    <submittedName>
        <fullName evidence="1">Uncharacterized protein</fullName>
    </submittedName>
</protein>
<gene>
    <name evidence="1" type="ORF">JCGZ_05317</name>
</gene>
<proteinExistence type="predicted"/>
<dbReference type="OrthoDB" id="1683696at2759"/>
<organism evidence="1 2">
    <name type="scientific">Jatropha curcas</name>
    <name type="common">Barbados nut</name>
    <dbReference type="NCBI Taxonomy" id="180498"/>
    <lineage>
        <taxon>Eukaryota</taxon>
        <taxon>Viridiplantae</taxon>
        <taxon>Streptophyta</taxon>
        <taxon>Embryophyta</taxon>
        <taxon>Tracheophyta</taxon>
        <taxon>Spermatophyta</taxon>
        <taxon>Magnoliopsida</taxon>
        <taxon>eudicotyledons</taxon>
        <taxon>Gunneridae</taxon>
        <taxon>Pentapetalae</taxon>
        <taxon>rosids</taxon>
        <taxon>fabids</taxon>
        <taxon>Malpighiales</taxon>
        <taxon>Euphorbiaceae</taxon>
        <taxon>Crotonoideae</taxon>
        <taxon>Jatropheae</taxon>
        <taxon>Jatropha</taxon>
    </lineage>
</organism>
<dbReference type="Proteomes" id="UP000027138">
    <property type="component" value="Unassembled WGS sequence"/>
</dbReference>
<dbReference type="AlphaFoldDB" id="A0A067L298"/>
<keyword evidence="2" id="KW-1185">Reference proteome</keyword>